<reference evidence="1" key="2">
    <citation type="journal article" date="2021" name="PeerJ">
        <title>Extensive microbial diversity within the chicken gut microbiome revealed by metagenomics and culture.</title>
        <authorList>
            <person name="Gilroy R."/>
            <person name="Ravi A."/>
            <person name="Getino M."/>
            <person name="Pursley I."/>
            <person name="Horton D.L."/>
            <person name="Alikhan N.F."/>
            <person name="Baker D."/>
            <person name="Gharbi K."/>
            <person name="Hall N."/>
            <person name="Watson M."/>
            <person name="Adriaenssens E.M."/>
            <person name="Foster-Nyarko E."/>
            <person name="Jarju S."/>
            <person name="Secka A."/>
            <person name="Antonio M."/>
            <person name="Oren A."/>
            <person name="Chaudhuri R.R."/>
            <person name="La Ragione R."/>
            <person name="Hildebrand F."/>
            <person name="Pallen M.J."/>
        </authorList>
    </citation>
    <scope>NUCLEOTIDE SEQUENCE</scope>
    <source>
        <strain evidence="1">ChiBcec7-5410</strain>
    </source>
</reference>
<dbReference type="AlphaFoldDB" id="A0A9D1KS54"/>
<protein>
    <submittedName>
        <fullName evidence="1">Uncharacterized protein</fullName>
    </submittedName>
</protein>
<proteinExistence type="predicted"/>
<dbReference type="Proteomes" id="UP000824160">
    <property type="component" value="Unassembled WGS sequence"/>
</dbReference>
<name>A0A9D1KS54_9FIRM</name>
<organism evidence="1 2">
    <name type="scientific">Candidatus Faecivivens stercoripullorum</name>
    <dbReference type="NCBI Taxonomy" id="2840805"/>
    <lineage>
        <taxon>Bacteria</taxon>
        <taxon>Bacillati</taxon>
        <taxon>Bacillota</taxon>
        <taxon>Clostridia</taxon>
        <taxon>Eubacteriales</taxon>
        <taxon>Oscillospiraceae</taxon>
        <taxon>Oscillospiraceae incertae sedis</taxon>
        <taxon>Candidatus Faecivivens</taxon>
    </lineage>
</organism>
<gene>
    <name evidence="1" type="ORF">IAC43_00950</name>
</gene>
<dbReference type="EMBL" id="DVLW01000027">
    <property type="protein sequence ID" value="HIT93732.1"/>
    <property type="molecule type" value="Genomic_DNA"/>
</dbReference>
<evidence type="ECO:0000313" key="2">
    <source>
        <dbReference type="Proteomes" id="UP000824160"/>
    </source>
</evidence>
<accession>A0A9D1KS54</accession>
<evidence type="ECO:0000313" key="1">
    <source>
        <dbReference type="EMBL" id="HIT93732.1"/>
    </source>
</evidence>
<reference evidence="1" key="1">
    <citation type="submission" date="2020-10" db="EMBL/GenBank/DDBJ databases">
        <authorList>
            <person name="Gilroy R."/>
        </authorList>
    </citation>
    <scope>NUCLEOTIDE SEQUENCE</scope>
    <source>
        <strain evidence="1">ChiBcec7-5410</strain>
    </source>
</reference>
<sequence length="120" mass="13594">MLRMRPFQDGDQFPGFCPKPGQGLYFIALEETKLVGYCRWRLMPGKITIEEVEDSGDPLVFDGLVRGVLSIASDQGIDRAVFSREIRADRLATSQIPVNGENVLISIEYFLENCKMCKKF</sequence>
<comment type="caution">
    <text evidence="1">The sequence shown here is derived from an EMBL/GenBank/DDBJ whole genome shotgun (WGS) entry which is preliminary data.</text>
</comment>